<evidence type="ECO:0000256" key="1">
    <source>
        <dbReference type="PIRSR" id="PIRSR620023-2"/>
    </source>
</evidence>
<dbReference type="SUPFAM" id="SSF55729">
    <property type="entry name" value="Acyl-CoA N-acyltransferases (Nat)"/>
    <property type="match status" value="1"/>
</dbReference>
<dbReference type="Pfam" id="PF13302">
    <property type="entry name" value="Acetyltransf_3"/>
    <property type="match status" value="1"/>
</dbReference>
<keyword evidence="4" id="KW-1185">Reference proteome</keyword>
<dbReference type="NCBIfam" id="TIGR03590">
    <property type="entry name" value="PseG"/>
    <property type="match status" value="1"/>
</dbReference>
<dbReference type="Proteomes" id="UP000095347">
    <property type="component" value="Unassembled WGS sequence"/>
</dbReference>
<organism evidence="3 4">
    <name type="scientific">Magnetovibrio blakemorei</name>
    <dbReference type="NCBI Taxonomy" id="28181"/>
    <lineage>
        <taxon>Bacteria</taxon>
        <taxon>Pseudomonadati</taxon>
        <taxon>Pseudomonadota</taxon>
        <taxon>Alphaproteobacteria</taxon>
        <taxon>Rhodospirillales</taxon>
        <taxon>Magnetovibrionaceae</taxon>
        <taxon>Magnetovibrio</taxon>
    </lineage>
</organism>
<feature type="domain" description="N-acetyltransferase" evidence="2">
    <location>
        <begin position="301"/>
        <end position="442"/>
    </location>
</feature>
<evidence type="ECO:0000313" key="3">
    <source>
        <dbReference type="EMBL" id="OEJ66327.1"/>
    </source>
</evidence>
<feature type="binding site" evidence="1">
    <location>
        <position position="107"/>
    </location>
    <ligand>
        <name>substrate</name>
    </ligand>
</feature>
<dbReference type="PANTHER" id="PTHR21015:SF22">
    <property type="entry name" value="GLYCOSYLTRANSFERASE"/>
    <property type="match status" value="1"/>
</dbReference>
<dbReference type="Pfam" id="PF04101">
    <property type="entry name" value="Glyco_tran_28_C"/>
    <property type="match status" value="1"/>
</dbReference>
<dbReference type="AlphaFoldDB" id="A0A1E5Q6C7"/>
<dbReference type="InterPro" id="IPR020023">
    <property type="entry name" value="PseG"/>
</dbReference>
<dbReference type="GO" id="GO:0016758">
    <property type="term" value="F:hexosyltransferase activity"/>
    <property type="evidence" value="ECO:0007669"/>
    <property type="project" value="InterPro"/>
</dbReference>
<dbReference type="STRING" id="28181.BEN30_12295"/>
<protein>
    <submittedName>
        <fullName evidence="3">UDP-2,4-diacetamido-2,4, 6-trideoxy-beta-L-altropyranose hydrolase</fullName>
    </submittedName>
</protein>
<evidence type="ECO:0000313" key="4">
    <source>
        <dbReference type="Proteomes" id="UP000095347"/>
    </source>
</evidence>
<dbReference type="PROSITE" id="PS51186">
    <property type="entry name" value="GNAT"/>
    <property type="match status" value="1"/>
</dbReference>
<dbReference type="GO" id="GO:0016787">
    <property type="term" value="F:hydrolase activity"/>
    <property type="evidence" value="ECO:0007669"/>
    <property type="project" value="UniProtKB-KW"/>
</dbReference>
<feature type="binding site" evidence="1">
    <location>
        <position position="208"/>
    </location>
    <ligand>
        <name>substrate</name>
    </ligand>
</feature>
<keyword evidence="3" id="KW-0378">Hydrolase</keyword>
<name>A0A1E5Q6C7_9PROT</name>
<sequence length="442" mass="48618">MMSNLAESAHEILILDDFGSNEQDAITHHWPQGCSILVVDHYQKDISFETGMRIWADRILVLDDLANRLHDCDFLLDQTLGRNKSDYMSLVPDHCTLLLGSHYALLRSQFFNMRKHALSSRSERTSINRILVSMGASDPQNVTNKVLQGIALWNPNISIDVVIGPGGPPLQADNKAGNIRILKNVDDMATLMAKADLAIGAAGTSSWERCCLGLPSLLIITADNQKMVAHQLEQAGAAIIVGFHDMVSAIDISNAIQNLTVSVSDFQHMSQCAASVCDGLGHHHVLLSILPQVIAADGKAVSLKLAMLADTDLMYRWQSNPNLRKHSRQPLSPTYDEHVSWVEASLSNPRRMILLIMHAGISVGILRFDKLNEANKYEISILIDDKYQGLGIASAALSLGRALHPSSQIIAEVHIENKASRTLFLNAGYVPIDETHYLSEPM</sequence>
<dbReference type="EMBL" id="MCGG01000035">
    <property type="protein sequence ID" value="OEJ66327.1"/>
    <property type="molecule type" value="Genomic_DNA"/>
</dbReference>
<accession>A0A1E5Q6C7</accession>
<dbReference type="Gene3D" id="3.40.50.2000">
    <property type="entry name" value="Glycogen Phosphorylase B"/>
    <property type="match status" value="1"/>
</dbReference>
<dbReference type="InterPro" id="IPR007235">
    <property type="entry name" value="Glyco_trans_28_C"/>
</dbReference>
<dbReference type="Gene3D" id="3.40.50.11190">
    <property type="match status" value="1"/>
</dbReference>
<dbReference type="GO" id="GO:0016747">
    <property type="term" value="F:acyltransferase activity, transferring groups other than amino-acyl groups"/>
    <property type="evidence" value="ECO:0007669"/>
    <property type="project" value="InterPro"/>
</dbReference>
<dbReference type="InterPro" id="IPR000182">
    <property type="entry name" value="GNAT_dom"/>
</dbReference>
<reference evidence="4" key="1">
    <citation type="submission" date="2016-07" db="EMBL/GenBank/DDBJ databases">
        <authorList>
            <person name="Florea S."/>
            <person name="Webb J.S."/>
            <person name="Jaromczyk J."/>
            <person name="Schardl C.L."/>
        </authorList>
    </citation>
    <scope>NUCLEOTIDE SEQUENCE [LARGE SCALE GENOMIC DNA]</scope>
    <source>
        <strain evidence="4">MV-1</strain>
    </source>
</reference>
<proteinExistence type="predicted"/>
<dbReference type="SUPFAM" id="SSF53756">
    <property type="entry name" value="UDP-Glycosyltransferase/glycogen phosphorylase"/>
    <property type="match status" value="1"/>
</dbReference>
<dbReference type="PANTHER" id="PTHR21015">
    <property type="entry name" value="UDP-N-ACETYLGLUCOSAMINE--N-ACETYLMURAMYL-(PENTAPEPTIDE) PYROPHOSPHORYL-UNDECAPRENOL N-ACETYLGLUCOSAMINE TRANSFERASE 1"/>
    <property type="match status" value="1"/>
</dbReference>
<dbReference type="Gene3D" id="3.40.630.30">
    <property type="match status" value="1"/>
</dbReference>
<evidence type="ECO:0000259" key="2">
    <source>
        <dbReference type="PROSITE" id="PS51186"/>
    </source>
</evidence>
<dbReference type="InterPro" id="IPR016181">
    <property type="entry name" value="Acyl_CoA_acyltransferase"/>
</dbReference>
<gene>
    <name evidence="3" type="ORF">BEN30_12295</name>
</gene>
<comment type="caution">
    <text evidence="3">The sequence shown here is derived from an EMBL/GenBank/DDBJ whole genome shotgun (WGS) entry which is preliminary data.</text>
</comment>